<feature type="compositionally biased region" description="Low complexity" evidence="1">
    <location>
        <begin position="29"/>
        <end position="46"/>
    </location>
</feature>
<organism evidence="2 3">
    <name type="scientific">Salinomyces thailandicus</name>
    <dbReference type="NCBI Taxonomy" id="706561"/>
    <lineage>
        <taxon>Eukaryota</taxon>
        <taxon>Fungi</taxon>
        <taxon>Dikarya</taxon>
        <taxon>Ascomycota</taxon>
        <taxon>Pezizomycotina</taxon>
        <taxon>Dothideomycetes</taxon>
        <taxon>Dothideomycetidae</taxon>
        <taxon>Mycosphaerellales</taxon>
        <taxon>Teratosphaeriaceae</taxon>
        <taxon>Salinomyces</taxon>
    </lineage>
</organism>
<name>A0A4U0U2S9_9PEZI</name>
<feature type="compositionally biased region" description="Low complexity" evidence="1">
    <location>
        <begin position="55"/>
        <end position="67"/>
    </location>
</feature>
<feature type="compositionally biased region" description="Low complexity" evidence="1">
    <location>
        <begin position="75"/>
        <end position="90"/>
    </location>
</feature>
<accession>A0A4U0U2S9</accession>
<evidence type="ECO:0000313" key="2">
    <source>
        <dbReference type="EMBL" id="TKA28375.1"/>
    </source>
</evidence>
<feature type="region of interest" description="Disordered" evidence="1">
    <location>
        <begin position="250"/>
        <end position="276"/>
    </location>
</feature>
<keyword evidence="3" id="KW-1185">Reference proteome</keyword>
<dbReference type="Proteomes" id="UP000308549">
    <property type="component" value="Unassembled WGS sequence"/>
</dbReference>
<protein>
    <submittedName>
        <fullName evidence="2">Uncharacterized protein</fullName>
    </submittedName>
</protein>
<gene>
    <name evidence="2" type="ORF">B0A50_03842</name>
</gene>
<reference evidence="2 3" key="1">
    <citation type="submission" date="2017-03" db="EMBL/GenBank/DDBJ databases">
        <title>Genomes of endolithic fungi from Antarctica.</title>
        <authorList>
            <person name="Coleine C."/>
            <person name="Masonjones S."/>
            <person name="Stajich J.E."/>
        </authorList>
    </citation>
    <scope>NUCLEOTIDE SEQUENCE [LARGE SCALE GENOMIC DNA]</scope>
    <source>
        <strain evidence="2 3">CCFEE 6315</strain>
    </source>
</reference>
<feature type="compositionally biased region" description="Basic and acidic residues" evidence="1">
    <location>
        <begin position="250"/>
        <end position="261"/>
    </location>
</feature>
<comment type="caution">
    <text evidence="2">The sequence shown here is derived from an EMBL/GenBank/DDBJ whole genome shotgun (WGS) entry which is preliminary data.</text>
</comment>
<evidence type="ECO:0000256" key="1">
    <source>
        <dbReference type="SAM" id="MobiDB-lite"/>
    </source>
</evidence>
<dbReference type="EMBL" id="NAJL01000018">
    <property type="protein sequence ID" value="TKA28375.1"/>
    <property type="molecule type" value="Genomic_DNA"/>
</dbReference>
<evidence type="ECO:0000313" key="3">
    <source>
        <dbReference type="Proteomes" id="UP000308549"/>
    </source>
</evidence>
<dbReference type="AlphaFoldDB" id="A0A4U0U2S9"/>
<feature type="region of interest" description="Disordered" evidence="1">
    <location>
        <begin position="1"/>
        <end position="99"/>
    </location>
</feature>
<proteinExistence type="predicted"/>
<sequence length="276" mass="30575">MAPAPKRALRPRLANGLAKTTIRVEGHSKTATASTKPTKPAKPKAAAVKKEPKKAAAPTQTTKSKPTGVKKQTEKAAAPATKPASKSKAPPKVKPGNPNKRVVKWELDRRVQANKEHLERKQWFVWPPWPHVSQIPKEHVQRYKDMIGSKHPWLSDAGEHCPSLPNTNPPSLYDDSNLPNAAITVLAYRAKYKVVFQCPNTGKCRAVCVEPGWESAHSKNEDVWFEPHRIPGWKGGKPKEVLLGFPERNGMEGEWGKRDGSGESQLNIEIAPEDWA</sequence>